<comment type="subcellular location">
    <subcellularLocation>
        <location evidence="1">Membrane</location>
        <topology evidence="1">Multi-pass membrane protein</topology>
    </subcellularLocation>
</comment>
<feature type="domain" description="Ion transport" evidence="17">
    <location>
        <begin position="859"/>
        <end position="1122"/>
    </location>
</feature>
<feature type="transmembrane region" description="Helical" evidence="16">
    <location>
        <begin position="858"/>
        <end position="877"/>
    </location>
</feature>
<evidence type="ECO:0000256" key="4">
    <source>
        <dbReference type="ARBA" id="ARBA00022692"/>
    </source>
</evidence>
<evidence type="ECO:0000256" key="14">
    <source>
        <dbReference type="PROSITE-ProRule" id="PRU00023"/>
    </source>
</evidence>
<keyword evidence="19" id="KW-1185">Reference proteome</keyword>
<dbReference type="Gene3D" id="3.30.230.10">
    <property type="match status" value="1"/>
</dbReference>
<feature type="transmembrane region" description="Helical" evidence="16">
    <location>
        <begin position="1091"/>
        <end position="1113"/>
    </location>
</feature>
<keyword evidence="4 16" id="KW-0812">Transmembrane</keyword>
<evidence type="ECO:0000256" key="10">
    <source>
        <dbReference type="ARBA" id="ARBA00023136"/>
    </source>
</evidence>
<evidence type="ECO:0000256" key="8">
    <source>
        <dbReference type="ARBA" id="ARBA00023043"/>
    </source>
</evidence>
<keyword evidence="3" id="KW-0716">Sensory transduction</keyword>
<dbReference type="GO" id="GO:0003735">
    <property type="term" value="F:structural constituent of ribosome"/>
    <property type="evidence" value="ECO:0007669"/>
    <property type="project" value="InterPro"/>
</dbReference>
<evidence type="ECO:0000313" key="18">
    <source>
        <dbReference type="EMBL" id="KYQ48972.1"/>
    </source>
</evidence>
<dbReference type="GO" id="GO:0005216">
    <property type="term" value="F:monoatomic ion channel activity"/>
    <property type="evidence" value="ECO:0007669"/>
    <property type="project" value="InterPro"/>
</dbReference>
<feature type="repeat" description="ANK" evidence="14">
    <location>
        <begin position="1553"/>
        <end position="1587"/>
    </location>
</feature>
<dbReference type="InterPro" id="IPR052076">
    <property type="entry name" value="TRP_cation_channel"/>
</dbReference>
<organism evidence="18 19">
    <name type="scientific">Mycetomoellerius zeteki</name>
    <dbReference type="NCBI Taxonomy" id="64791"/>
    <lineage>
        <taxon>Eukaryota</taxon>
        <taxon>Metazoa</taxon>
        <taxon>Ecdysozoa</taxon>
        <taxon>Arthropoda</taxon>
        <taxon>Hexapoda</taxon>
        <taxon>Insecta</taxon>
        <taxon>Pterygota</taxon>
        <taxon>Neoptera</taxon>
        <taxon>Endopterygota</taxon>
        <taxon>Hymenoptera</taxon>
        <taxon>Apocrita</taxon>
        <taxon>Aculeata</taxon>
        <taxon>Formicoidea</taxon>
        <taxon>Formicidae</taxon>
        <taxon>Myrmicinae</taxon>
        <taxon>Mycetomoellerius</taxon>
    </lineage>
</organism>
<dbReference type="GO" id="GO:0005840">
    <property type="term" value="C:ribosome"/>
    <property type="evidence" value="ECO:0007669"/>
    <property type="project" value="UniProtKB-KW"/>
</dbReference>
<name>A0A151WM56_9HYME</name>
<feature type="transmembrane region" description="Helical" evidence="16">
    <location>
        <begin position="1016"/>
        <end position="1037"/>
    </location>
</feature>
<dbReference type="PROSITE" id="PS50088">
    <property type="entry name" value="ANK_REPEAT"/>
    <property type="match status" value="10"/>
</dbReference>
<dbReference type="InterPro" id="IPR002110">
    <property type="entry name" value="Ankyrin_rpt"/>
</dbReference>
<keyword evidence="8 14" id="KW-0040">ANK repeat</keyword>
<evidence type="ECO:0000256" key="13">
    <source>
        <dbReference type="ARBA" id="ARBA00023303"/>
    </source>
</evidence>
<feature type="transmembrane region" description="Helical" evidence="16">
    <location>
        <begin position="1833"/>
        <end position="1858"/>
    </location>
</feature>
<dbReference type="Pfam" id="PF00380">
    <property type="entry name" value="Ribosomal_S9"/>
    <property type="match status" value="1"/>
</dbReference>
<keyword evidence="6" id="KW-0689">Ribosomal protein</keyword>
<dbReference type="GO" id="GO:1990904">
    <property type="term" value="C:ribonucleoprotein complex"/>
    <property type="evidence" value="ECO:0007669"/>
    <property type="project" value="UniProtKB-KW"/>
</dbReference>
<keyword evidence="9" id="KW-0406">Ion transport</keyword>
<evidence type="ECO:0000256" key="11">
    <source>
        <dbReference type="ARBA" id="ARBA00023180"/>
    </source>
</evidence>
<evidence type="ECO:0000256" key="5">
    <source>
        <dbReference type="ARBA" id="ARBA00022737"/>
    </source>
</evidence>
<keyword evidence="10 16" id="KW-0472">Membrane</keyword>
<evidence type="ECO:0000313" key="19">
    <source>
        <dbReference type="Proteomes" id="UP000075809"/>
    </source>
</evidence>
<keyword evidence="11" id="KW-0325">Glycoprotein</keyword>
<sequence length="2197" mass="249601">MAVSAFIRCSHFRRLVGVSNNAVALFPDSVWYSVISLIILRLQNLIKSQSYATSISEIKDTTETNTKKPEKKISKAMSMYLQRAKEYDEFMKKEILEYEIGKRHLANMMGEDPECFKRADINRSIQYLFPSGLFDRKARPIMEHPEKIFPSRKAAEFDETGRPFHSMFYTSKPNYYETLYNIVDNIKSLNDIEDSLIKEGTLPMDRIDLIGSSWLSKNAVEKLFLESINDFEYNYLITSLERLREHPLSRRATDFILKYCKTYNTHSKKTTVLPLEHDSTGRPYVTVKNCMRKSTRGEVTIWGNGSGQIVINGRNITYFEDMTHREQVSYSLLKSSVSKTIPNMLTHTSATSLFLTRLKIKRSSSKQDDNELESGRVQYEPSLPDDSVSPSMEDYFIISEHTSSDEVDRTSLRINEDLIKNILTEHKRHMGYKSQIWENLESDKMNEINANAIFADIKSNEVNISLLQASFVGRTDLIYHLCKCRANVNYTEPNHGLTPLHLCAFRNCLDGVKYLIEQGASLVDIKSKHTAFHYAAFGDAFDVAQYFMQRGISQLSPYEAEETVLHVASRTNALRVLSLLASNNKELNRLDQDGYAAIHHAANGGDKVCLDILLKAGCQVDLLTRKNDTALHLAAEAGCADNLALLIKANANLQLKNHRGHTALHLAARSHSLECVEILLKGRADPNVEDNEGRTPLHLALGKSLMTDDITELLLKWRADVNKADKYGYTPLHIAASNELSRCVNLLIKYEADLSARTIGGNSALAIVLRKTPTSLDVFERRLDKSLTLSKQGFITGKLELQLDFRPLLQHRRNRSPETSYLNTFVKEGYKEILEHPLCQSFLHLKWHNIRKYYVARLLFYLIYVLILTNWVITALAHNCYNESKGYYMHNKPLCANATGIYGFFYRHPTLLEIQWYALMVLTILEACRKFAVILSYRSVRQFFTQVENLVNWCVILSAFATTFVYTGKTYIWQSHLGAFAVLCGWSNLMLMIGQLPMFGAYVAMFTSVQAQVFKLLLAYVCLLVGFTASFCVIFPYSNSFSSPHTGLIKVLAMMTGELGFDSFFASSDKSGVYENNEGISWILLQISAQLFFVLFLLFVTIVLMNLLIGIAVHDIKGLQKTAGLAKLVRQTKLIHDVETAIFLGFMPSKRFIKCMRWTTLLLPSPLRAVLTVRPLSPREKRLPRDVLSAAYKIAKERDGQNNFVASRRKIYSAKAGLKGDMTMCHRRSFNEDTLQHDCDKFKDEIAKLKEICEKNHTLLQELIKAHNDKIKFRHKSDPLSVRLAPTYRSLRCAYAKDYPQKIVIDDATIFDNDQIEIDAGVPPPVDDSLFFDNLEILECYKNHYVNGAKLRSAIWSIVDTMETRLLQYMEKSRMLPNACKSETLRNVAYIWASYRGLLHLLPELENAGAHYDYVEPRTGVNAILAASLGDKVACVEYLIAKGANVNYESPITHYTPLHFAALGNSWHAAATLLDHDAKLNYVCQEVVEPILHSAVRAKAVETVKLLLERGASVVEKNHLGQTPLHVACFVQSIPCVELLSASAPNVNAVDREHRTPLHFAVMSTDSSAELVQLLLKRGALINAADRTGFTPLHIAALNEQSQCVDALIWAGADISATTCTGLSALNIILKKIPESLHVFRQRLDASIRLTRPVSHNREFEMRLHFDILFPSGNQCETSFINTFVQEHRKDLLSHPLVMAFLHLKWEKIRKLYLLRILLYSMTVICLTTYVLTALAYKCYNQNEANSSKICGSRRLSDFLFRKSIIEIEWYLALVLTCITIPRKIYGFMVYKSALQYFSSIDNVLDGVVIVSVFVTSFVYTGRTYDWQNYIGAFAVLCAWTNLMLMVGQLPAFGTYVAMFTHIQFEFAKLLLAYSGLLIGFTISFCVIFASEPAFGNPFTGLIKVLAMMVGELDFEGFINQMDDKPIGGSFVIYHPILSVCSQILFTLFIVFVTVILMNLLVGIAVHDIQGLRNHAGLTKLVRQTKMILFTEMVLHNTAIPYAFRKWMSDHKIDVENRKRVLVVKPLNPLEKRLPKDIMKAAYEIAQKNIPSFMNDDINLSDRAVWLKQRHNGFSDVALEMTFEKLIAMMKVNEDAIKLLRIQLLEMNKMLENIIFPLLFTNMTDKVDIEATVNGGGPTGQSGAIRWGISWGLRSFIDKSTIDKMRVAGLLTRDWRIRERKKPGQEGARRKFSWNKR</sequence>
<dbReference type="InterPro" id="IPR014721">
    <property type="entry name" value="Ribsml_uS5_D2-typ_fold_subgr"/>
</dbReference>
<dbReference type="GO" id="GO:0006412">
    <property type="term" value="P:translation"/>
    <property type="evidence" value="ECO:0007669"/>
    <property type="project" value="InterPro"/>
</dbReference>
<dbReference type="InterPro" id="IPR020568">
    <property type="entry name" value="Ribosomal_Su5_D2-typ_SF"/>
</dbReference>
<feature type="repeat" description="ANK" evidence="14">
    <location>
        <begin position="1492"/>
        <end position="1519"/>
    </location>
</feature>
<dbReference type="PROSITE" id="PS50297">
    <property type="entry name" value="ANK_REP_REGION"/>
    <property type="match status" value="7"/>
</dbReference>
<gene>
    <name evidence="18" type="ORF">ALC60_12028</name>
</gene>
<feature type="region of interest" description="Disordered" evidence="15">
    <location>
        <begin position="365"/>
        <end position="390"/>
    </location>
</feature>
<evidence type="ECO:0000256" key="16">
    <source>
        <dbReference type="SAM" id="Phobius"/>
    </source>
</evidence>
<feature type="repeat" description="ANK" evidence="14">
    <location>
        <begin position="495"/>
        <end position="522"/>
    </location>
</feature>
<dbReference type="InterPro" id="IPR005821">
    <property type="entry name" value="Ion_trans_dom"/>
</dbReference>
<feature type="transmembrane region" description="Helical" evidence="16">
    <location>
        <begin position="1803"/>
        <end position="1821"/>
    </location>
</feature>
<feature type="domain" description="Ion transport" evidence="17">
    <location>
        <begin position="1720"/>
        <end position="1975"/>
    </location>
</feature>
<feature type="repeat" description="ANK" evidence="14">
    <location>
        <begin position="593"/>
        <end position="625"/>
    </location>
</feature>
<keyword evidence="5" id="KW-0677">Repeat</keyword>
<dbReference type="Pfam" id="PF13637">
    <property type="entry name" value="Ank_4"/>
    <property type="match status" value="1"/>
</dbReference>
<dbReference type="Proteomes" id="UP000075809">
    <property type="component" value="Unassembled WGS sequence"/>
</dbReference>
<evidence type="ECO:0000256" key="12">
    <source>
        <dbReference type="ARBA" id="ARBA00023274"/>
    </source>
</evidence>
<dbReference type="EMBL" id="KQ982944">
    <property type="protein sequence ID" value="KYQ48972.1"/>
    <property type="molecule type" value="Genomic_DNA"/>
</dbReference>
<evidence type="ECO:0000256" key="1">
    <source>
        <dbReference type="ARBA" id="ARBA00004141"/>
    </source>
</evidence>
<reference evidence="18 19" key="1">
    <citation type="submission" date="2015-09" db="EMBL/GenBank/DDBJ databases">
        <title>Trachymyrmex zeteki WGS genome.</title>
        <authorList>
            <person name="Nygaard S."/>
            <person name="Hu H."/>
            <person name="Boomsma J."/>
            <person name="Zhang G."/>
        </authorList>
    </citation>
    <scope>NUCLEOTIDE SEQUENCE [LARGE SCALE GENOMIC DNA]</scope>
    <source>
        <strain evidence="18">Tzet28-1</strain>
        <tissue evidence="18">Whole body</tissue>
    </source>
</reference>
<feature type="repeat" description="ANK" evidence="14">
    <location>
        <begin position="626"/>
        <end position="658"/>
    </location>
</feature>
<dbReference type="InterPro" id="IPR000754">
    <property type="entry name" value="Ribosomal_uS9"/>
</dbReference>
<keyword evidence="13" id="KW-0407">Ion channel</keyword>
<evidence type="ECO:0000259" key="17">
    <source>
        <dbReference type="Pfam" id="PF00520"/>
    </source>
</evidence>
<feature type="transmembrane region" description="Helical" evidence="16">
    <location>
        <begin position="1770"/>
        <end position="1791"/>
    </location>
</feature>
<evidence type="ECO:0000256" key="6">
    <source>
        <dbReference type="ARBA" id="ARBA00022980"/>
    </source>
</evidence>
<keyword evidence="12" id="KW-0687">Ribonucleoprotein</keyword>
<feature type="repeat" description="ANK" evidence="14">
    <location>
        <begin position="1588"/>
        <end position="1620"/>
    </location>
</feature>
<dbReference type="Gene3D" id="1.25.40.20">
    <property type="entry name" value="Ankyrin repeat-containing domain"/>
    <property type="match status" value="2"/>
</dbReference>
<dbReference type="Pfam" id="PF00520">
    <property type="entry name" value="Ion_trans"/>
    <property type="match status" value="2"/>
</dbReference>
<feature type="transmembrane region" description="Helical" evidence="16">
    <location>
        <begin position="1870"/>
        <end position="1890"/>
    </location>
</feature>
<dbReference type="PANTHER" id="PTHR47143">
    <property type="entry name" value="TRANSIENT RECEPTOR POTENTIAL CATION CHANNEL PROTEIN PAINLESS"/>
    <property type="match status" value="1"/>
</dbReference>
<evidence type="ECO:0000256" key="15">
    <source>
        <dbReference type="SAM" id="MobiDB-lite"/>
    </source>
</evidence>
<evidence type="ECO:0000256" key="2">
    <source>
        <dbReference type="ARBA" id="ARBA00022448"/>
    </source>
</evidence>
<feature type="repeat" description="ANK" evidence="14">
    <location>
        <begin position="727"/>
        <end position="759"/>
    </location>
</feature>
<feature type="repeat" description="ANK" evidence="14">
    <location>
        <begin position="692"/>
        <end position="726"/>
    </location>
</feature>
<feature type="transmembrane region" description="Helical" evidence="16">
    <location>
        <begin position="1713"/>
        <end position="1737"/>
    </location>
</feature>
<evidence type="ECO:0000256" key="9">
    <source>
        <dbReference type="ARBA" id="ARBA00023065"/>
    </source>
</evidence>
<dbReference type="InterPro" id="IPR036770">
    <property type="entry name" value="Ankyrin_rpt-contain_sf"/>
</dbReference>
<protein>
    <submittedName>
        <fullName evidence="18">Transient receptor potential channel pyrexia</fullName>
    </submittedName>
</protein>
<dbReference type="PANTHER" id="PTHR47143:SF1">
    <property type="entry name" value="ION_TRANS DOMAIN-CONTAINING PROTEIN"/>
    <property type="match status" value="1"/>
</dbReference>
<proteinExistence type="predicted"/>
<dbReference type="STRING" id="64791.A0A151WM56"/>
<keyword evidence="7 16" id="KW-1133">Transmembrane helix</keyword>
<dbReference type="SUPFAM" id="SSF48403">
    <property type="entry name" value="Ankyrin repeat"/>
    <property type="match status" value="2"/>
</dbReference>
<dbReference type="GO" id="GO:0034703">
    <property type="term" value="C:cation channel complex"/>
    <property type="evidence" value="ECO:0007669"/>
    <property type="project" value="UniProtKB-ARBA"/>
</dbReference>
<feature type="transmembrane region" description="Helical" evidence="16">
    <location>
        <begin position="949"/>
        <end position="967"/>
    </location>
</feature>
<evidence type="ECO:0000256" key="7">
    <source>
        <dbReference type="ARBA" id="ARBA00022989"/>
    </source>
</evidence>
<keyword evidence="2" id="KW-0813">Transport</keyword>
<feature type="transmembrane region" description="Helical" evidence="16">
    <location>
        <begin position="979"/>
        <end position="1004"/>
    </location>
</feature>
<feature type="repeat" description="ANK" evidence="14">
    <location>
        <begin position="1520"/>
        <end position="1552"/>
    </location>
</feature>
<dbReference type="SUPFAM" id="SSF54211">
    <property type="entry name" value="Ribosomal protein S5 domain 2-like"/>
    <property type="match status" value="1"/>
</dbReference>
<feature type="repeat" description="ANK" evidence="14">
    <location>
        <begin position="659"/>
        <end position="691"/>
    </location>
</feature>
<dbReference type="Pfam" id="PF12796">
    <property type="entry name" value="Ank_2"/>
    <property type="match status" value="5"/>
</dbReference>
<keyword evidence="18" id="KW-0675">Receptor</keyword>
<evidence type="ECO:0000256" key="3">
    <source>
        <dbReference type="ARBA" id="ARBA00022606"/>
    </source>
</evidence>
<feature type="transmembrane region" description="Helical" evidence="16">
    <location>
        <begin position="1944"/>
        <end position="1966"/>
    </location>
</feature>
<dbReference type="SMART" id="SM00248">
    <property type="entry name" value="ANK"/>
    <property type="match status" value="15"/>
</dbReference>
<accession>A0A151WM56</accession>